<organism evidence="3 4">
    <name type="scientific">Methylobacterium planeticum</name>
    <dbReference type="NCBI Taxonomy" id="2615211"/>
    <lineage>
        <taxon>Bacteria</taxon>
        <taxon>Pseudomonadati</taxon>
        <taxon>Pseudomonadota</taxon>
        <taxon>Alphaproteobacteria</taxon>
        <taxon>Hyphomicrobiales</taxon>
        <taxon>Methylobacteriaceae</taxon>
        <taxon>Methylobacterium</taxon>
    </lineage>
</organism>
<name>A0A6N6MGE6_9HYPH</name>
<keyword evidence="4" id="KW-1185">Reference proteome</keyword>
<evidence type="ECO:0000259" key="2">
    <source>
        <dbReference type="Pfam" id="PF21784"/>
    </source>
</evidence>
<proteinExistence type="predicted"/>
<dbReference type="RefSeq" id="WP_150966353.1">
    <property type="nucleotide sequence ID" value="NZ_VZZJ01000034.1"/>
</dbReference>
<evidence type="ECO:0000256" key="1">
    <source>
        <dbReference type="SAM" id="MobiDB-lite"/>
    </source>
</evidence>
<protein>
    <recommendedName>
        <fullName evidence="2">4-fold beta flower domain-containing protein</fullName>
    </recommendedName>
</protein>
<feature type="region of interest" description="Disordered" evidence="1">
    <location>
        <begin position="68"/>
        <end position="115"/>
    </location>
</feature>
<dbReference type="AlphaFoldDB" id="A0A6N6MGE6"/>
<evidence type="ECO:0000313" key="4">
    <source>
        <dbReference type="Proteomes" id="UP000441523"/>
    </source>
</evidence>
<reference evidence="3 4" key="1">
    <citation type="submission" date="2019-09" db="EMBL/GenBank/DDBJ databases">
        <title>YIM 132548 draft genome.</title>
        <authorList>
            <person name="Jiang L."/>
        </authorList>
    </citation>
    <scope>NUCLEOTIDE SEQUENCE [LARGE SCALE GENOMIC DNA]</scope>
    <source>
        <strain evidence="3 4">YIM 132548</strain>
    </source>
</reference>
<sequence>MIDLFDHQGRAAAFCDGRTIYFWDGRAAAYLVGEEVFSFSGRFIGWLTDGWVVDPAGHCLLFEFNAVRGPGKPARDGTSPKAAPRAPPPRHSRQAAPPRPAGLAEWSDSTFADRV</sequence>
<dbReference type="Pfam" id="PF21784">
    <property type="entry name" value="Bflower"/>
    <property type="match status" value="1"/>
</dbReference>
<dbReference type="Proteomes" id="UP000441523">
    <property type="component" value="Unassembled WGS sequence"/>
</dbReference>
<dbReference type="InterPro" id="IPR048911">
    <property type="entry name" value="Bflower"/>
</dbReference>
<dbReference type="EMBL" id="VZZJ01000034">
    <property type="protein sequence ID" value="KAB1069967.1"/>
    <property type="molecule type" value="Genomic_DNA"/>
</dbReference>
<accession>A0A6N6MGE6</accession>
<evidence type="ECO:0000313" key="3">
    <source>
        <dbReference type="EMBL" id="KAB1069967.1"/>
    </source>
</evidence>
<feature type="domain" description="4-fold beta flower" evidence="2">
    <location>
        <begin position="3"/>
        <end position="113"/>
    </location>
</feature>
<gene>
    <name evidence="3" type="ORF">F6X51_24335</name>
</gene>
<comment type="caution">
    <text evidence="3">The sequence shown here is derived from an EMBL/GenBank/DDBJ whole genome shotgun (WGS) entry which is preliminary data.</text>
</comment>